<sequence>MEGELSRRKSSITRIVRRSSKVTKSKVRKEVGGCGLSREIEGEEEEGEKKSLVF</sequence>
<organism evidence="1">
    <name type="scientific">Cucumis melo</name>
    <name type="common">Muskmelon</name>
    <dbReference type="NCBI Taxonomy" id="3656"/>
    <lineage>
        <taxon>Eukaryota</taxon>
        <taxon>Viridiplantae</taxon>
        <taxon>Streptophyta</taxon>
        <taxon>Embryophyta</taxon>
        <taxon>Tracheophyta</taxon>
        <taxon>Spermatophyta</taxon>
        <taxon>Magnoliopsida</taxon>
        <taxon>eudicotyledons</taxon>
        <taxon>Gunneridae</taxon>
        <taxon>Pentapetalae</taxon>
        <taxon>rosids</taxon>
        <taxon>fabids</taxon>
        <taxon>Cucurbitales</taxon>
        <taxon>Cucurbitaceae</taxon>
        <taxon>Benincaseae</taxon>
        <taxon>Cucumis</taxon>
    </lineage>
</organism>
<dbReference type="AlphaFoldDB" id="A0A9I9E6E2"/>
<proteinExistence type="predicted"/>
<evidence type="ECO:0000313" key="1">
    <source>
        <dbReference type="EnsemblPlants" id="MELO3C029349.2.1"/>
    </source>
</evidence>
<name>A0A9I9E6E2_CUCME</name>
<dbReference type="Gramene" id="MELO3C029349.2.1">
    <property type="protein sequence ID" value="MELO3C029349.2.1"/>
    <property type="gene ID" value="MELO3C029349.2"/>
</dbReference>
<dbReference type="EnsemblPlants" id="MELO3C029349.2.1">
    <property type="protein sequence ID" value="MELO3C029349.2.1"/>
    <property type="gene ID" value="MELO3C029349.2"/>
</dbReference>
<accession>A0A9I9E6E2</accession>
<protein>
    <submittedName>
        <fullName evidence="1">Uncharacterized protein</fullName>
    </submittedName>
</protein>
<reference evidence="1" key="1">
    <citation type="submission" date="2023-03" db="UniProtKB">
        <authorList>
            <consortium name="EnsemblPlants"/>
        </authorList>
    </citation>
    <scope>IDENTIFICATION</scope>
</reference>